<protein>
    <recommendedName>
        <fullName evidence="4">Pentapeptide repeat protein</fullName>
    </recommendedName>
</protein>
<keyword evidence="3" id="KW-1185">Reference proteome</keyword>
<keyword evidence="1" id="KW-1133">Transmembrane helix</keyword>
<sequence length="444" mass="48201">MRRSIPSAWRKVTNAISRYPLVWILLLTVLVIIAIWPFPSLLIHGERLTEADRLKAVADTRSGVIATLTALAGAGGLTYTIATFRLGIADRLIQRFENAAKQLGNANETIRLSGLLAMAQLADESSHQRQACIDVICAHARLSSSQESSETSRAAALRVIIDHLQADARVSWSGSDFDLSNIVVVDADFSGLVLSGGSLSFDYAKFAVTSQDRTPWRKETVSFAGTTFDGTDVTFRAATFGSECHVKFDDAVFADGRVCFDHAQFEAGEVSFHQARFEPGCAVTFKHATIRDQAELVFTNADITGPGLSFVSTDFAENRSGAGNVTFEQAKFHGRIRFDNAIVDRVIDLRKVDWQDATLSLDTTRFNSGRLDLRDATGTGATISLAGAVAGAGQILLSEESAQLFRTTGHDRPADFFGQESWLPTAQSMPQATFNGEAVQPPTR</sequence>
<dbReference type="Proteomes" id="UP000295447">
    <property type="component" value="Unassembled WGS sequence"/>
</dbReference>
<feature type="transmembrane region" description="Helical" evidence="1">
    <location>
        <begin position="21"/>
        <end position="43"/>
    </location>
</feature>
<reference evidence="2 3" key="1">
    <citation type="submission" date="2019-03" db="EMBL/GenBank/DDBJ databases">
        <title>Genomic Encyclopedia of Type Strains, Phase III (KMG-III): the genomes of soil and plant-associated and newly described type strains.</title>
        <authorList>
            <person name="Whitman W."/>
        </authorList>
    </citation>
    <scope>NUCLEOTIDE SEQUENCE [LARGE SCALE GENOMIC DNA]</scope>
    <source>
        <strain evidence="2 3">VKM Ac-2570</strain>
    </source>
</reference>
<dbReference type="EMBL" id="SODF01000002">
    <property type="protein sequence ID" value="TDW17526.1"/>
    <property type="molecule type" value="Genomic_DNA"/>
</dbReference>
<dbReference type="Gene3D" id="2.160.20.80">
    <property type="entry name" value="E3 ubiquitin-protein ligase SopA"/>
    <property type="match status" value="1"/>
</dbReference>
<evidence type="ECO:0000256" key="1">
    <source>
        <dbReference type="SAM" id="Phobius"/>
    </source>
</evidence>
<dbReference type="AlphaFoldDB" id="A0A4R7ZK26"/>
<feature type="transmembrane region" description="Helical" evidence="1">
    <location>
        <begin position="63"/>
        <end position="88"/>
    </location>
</feature>
<keyword evidence="1" id="KW-0472">Membrane</keyword>
<accession>A0A4R7ZK26</accession>
<evidence type="ECO:0000313" key="3">
    <source>
        <dbReference type="Proteomes" id="UP000295447"/>
    </source>
</evidence>
<proteinExistence type="predicted"/>
<gene>
    <name evidence="2" type="ORF">EV650_4093</name>
</gene>
<evidence type="ECO:0008006" key="4">
    <source>
        <dbReference type="Google" id="ProtNLM"/>
    </source>
</evidence>
<organism evidence="2 3">
    <name type="scientific">Kribbella kalugense</name>
    <dbReference type="NCBI Taxonomy" id="2512221"/>
    <lineage>
        <taxon>Bacteria</taxon>
        <taxon>Bacillati</taxon>
        <taxon>Actinomycetota</taxon>
        <taxon>Actinomycetes</taxon>
        <taxon>Propionibacteriales</taxon>
        <taxon>Kribbellaceae</taxon>
        <taxon>Kribbella</taxon>
    </lineage>
</organism>
<dbReference type="OrthoDB" id="3827724at2"/>
<dbReference type="RefSeq" id="WP_134120622.1">
    <property type="nucleotide sequence ID" value="NZ_SODF01000002.1"/>
</dbReference>
<name>A0A4R7ZK26_9ACTN</name>
<comment type="caution">
    <text evidence="2">The sequence shown here is derived from an EMBL/GenBank/DDBJ whole genome shotgun (WGS) entry which is preliminary data.</text>
</comment>
<evidence type="ECO:0000313" key="2">
    <source>
        <dbReference type="EMBL" id="TDW17526.1"/>
    </source>
</evidence>
<keyword evidence="1" id="KW-0812">Transmembrane</keyword>